<evidence type="ECO:0000256" key="1">
    <source>
        <dbReference type="ARBA" id="ARBA00022679"/>
    </source>
</evidence>
<keyword evidence="4" id="KW-1185">Reference proteome</keyword>
<dbReference type="AlphaFoldDB" id="K9B111"/>
<accession>K9B111</accession>
<dbReference type="PATRIC" id="fig|1229783.3.peg.969"/>
<reference evidence="3 4" key="1">
    <citation type="journal article" date="2013" name="Genome Announc.">
        <title>Genome Sequence of Staphylococcus massiliensis Strain S46, Isolated from the Surface of Healthy Human Skin.</title>
        <authorList>
            <person name="Srivastav R."/>
            <person name="Singh A."/>
            <person name="Jangir P.K."/>
            <person name="Kumari C."/>
            <person name="Muduli S."/>
            <person name="Sharma R."/>
        </authorList>
    </citation>
    <scope>NUCLEOTIDE SEQUENCE [LARGE SCALE GENOMIC DNA]</scope>
    <source>
        <strain evidence="3 4">S46</strain>
    </source>
</reference>
<dbReference type="SUPFAM" id="SSF51161">
    <property type="entry name" value="Trimeric LpxA-like enzymes"/>
    <property type="match status" value="1"/>
</dbReference>
<dbReference type="InterPro" id="IPR011004">
    <property type="entry name" value="Trimer_LpxA-like_sf"/>
</dbReference>
<dbReference type="STRING" id="1229783.C273_04805"/>
<evidence type="ECO:0000256" key="2">
    <source>
        <dbReference type="ARBA" id="ARBA00022737"/>
    </source>
</evidence>
<name>K9B111_9STAP</name>
<sequence>MRKLTKTPSSHRNPLWHMYRFIKFGKILKNTVVIEACRYLPSVRLKRTLFIKLLGMKIGEETAIAFKAVPDIMYPELIAIGKRSVIGYNATILTHEFLVDEFRKGNVQIGDYTLIGANVTILPGVTIGNYAKVGAGTVVTKNVPDHALAYGNPMQLK</sequence>
<proteinExistence type="predicted"/>
<dbReference type="GO" id="GO:0016740">
    <property type="term" value="F:transferase activity"/>
    <property type="evidence" value="ECO:0007669"/>
    <property type="project" value="UniProtKB-KW"/>
</dbReference>
<dbReference type="EMBL" id="AMSQ01000006">
    <property type="protein sequence ID" value="EKU48502.1"/>
    <property type="molecule type" value="Genomic_DNA"/>
</dbReference>
<dbReference type="Proteomes" id="UP000009885">
    <property type="component" value="Unassembled WGS sequence"/>
</dbReference>
<dbReference type="InterPro" id="IPR018357">
    <property type="entry name" value="Hexapep_transf_CS"/>
</dbReference>
<dbReference type="CDD" id="cd04647">
    <property type="entry name" value="LbH_MAT_like"/>
    <property type="match status" value="1"/>
</dbReference>
<protein>
    <submittedName>
        <fullName evidence="3">Acetyltransferase</fullName>
    </submittedName>
</protein>
<organism evidence="3 4">
    <name type="scientific">Staphylococcus massiliensis S46</name>
    <dbReference type="NCBI Taxonomy" id="1229783"/>
    <lineage>
        <taxon>Bacteria</taxon>
        <taxon>Bacillati</taxon>
        <taxon>Bacillota</taxon>
        <taxon>Bacilli</taxon>
        <taxon>Bacillales</taxon>
        <taxon>Staphylococcaceae</taxon>
        <taxon>Staphylococcus</taxon>
    </lineage>
</organism>
<dbReference type="eggNOG" id="COG0110">
    <property type="taxonomic scope" value="Bacteria"/>
</dbReference>
<keyword evidence="2" id="KW-0677">Repeat</keyword>
<dbReference type="Gene3D" id="2.160.10.10">
    <property type="entry name" value="Hexapeptide repeat proteins"/>
    <property type="match status" value="1"/>
</dbReference>
<keyword evidence="1 3" id="KW-0808">Transferase</keyword>
<evidence type="ECO:0000313" key="3">
    <source>
        <dbReference type="EMBL" id="EKU48502.1"/>
    </source>
</evidence>
<dbReference type="Pfam" id="PF00132">
    <property type="entry name" value="Hexapep"/>
    <property type="match status" value="1"/>
</dbReference>
<dbReference type="InterPro" id="IPR050179">
    <property type="entry name" value="Trans_hexapeptide_repeat"/>
</dbReference>
<evidence type="ECO:0000313" key="4">
    <source>
        <dbReference type="Proteomes" id="UP000009885"/>
    </source>
</evidence>
<dbReference type="RefSeq" id="WP_009383061.1">
    <property type="nucleotide sequence ID" value="NZ_AMSQ01000006.1"/>
</dbReference>
<dbReference type="InterPro" id="IPR001451">
    <property type="entry name" value="Hexapep"/>
</dbReference>
<dbReference type="PANTHER" id="PTHR43300">
    <property type="entry name" value="ACETYLTRANSFERASE"/>
    <property type="match status" value="1"/>
</dbReference>
<comment type="caution">
    <text evidence="3">The sequence shown here is derived from an EMBL/GenBank/DDBJ whole genome shotgun (WGS) entry which is preliminary data.</text>
</comment>
<dbReference type="PROSITE" id="PS00101">
    <property type="entry name" value="HEXAPEP_TRANSFERASES"/>
    <property type="match status" value="1"/>
</dbReference>
<gene>
    <name evidence="3" type="ORF">C273_04805</name>
</gene>
<dbReference type="PANTHER" id="PTHR43300:SF6">
    <property type="entry name" value="ACETYLTRANSFERASE YVOF-RELATED"/>
    <property type="match status" value="1"/>
</dbReference>